<protein>
    <submittedName>
        <fullName evidence="3">Uncharacterized protein</fullName>
    </submittedName>
</protein>
<feature type="region of interest" description="Disordered" evidence="1">
    <location>
        <begin position="127"/>
        <end position="148"/>
    </location>
</feature>
<dbReference type="AlphaFoldDB" id="A0ABD3HZN2"/>
<keyword evidence="4" id="KW-1185">Reference proteome</keyword>
<evidence type="ECO:0000313" key="3">
    <source>
        <dbReference type="EMBL" id="KAL3695555.1"/>
    </source>
</evidence>
<dbReference type="Proteomes" id="UP001633002">
    <property type="component" value="Unassembled WGS sequence"/>
</dbReference>
<reference evidence="3 4" key="1">
    <citation type="submission" date="2024-09" db="EMBL/GenBank/DDBJ databases">
        <title>Chromosome-scale assembly of Riccia sorocarpa.</title>
        <authorList>
            <person name="Paukszto L."/>
        </authorList>
    </citation>
    <scope>NUCLEOTIDE SEQUENCE [LARGE SCALE GENOMIC DNA]</scope>
    <source>
        <strain evidence="3">LP-2024</strain>
        <tissue evidence="3">Aerial parts of the thallus</tissue>
    </source>
</reference>
<proteinExistence type="predicted"/>
<name>A0ABD3HZN2_9MARC</name>
<evidence type="ECO:0000313" key="4">
    <source>
        <dbReference type="Proteomes" id="UP001633002"/>
    </source>
</evidence>
<dbReference type="EMBL" id="JBJQOH010000002">
    <property type="protein sequence ID" value="KAL3695555.1"/>
    <property type="molecule type" value="Genomic_DNA"/>
</dbReference>
<evidence type="ECO:0000256" key="1">
    <source>
        <dbReference type="SAM" id="MobiDB-lite"/>
    </source>
</evidence>
<evidence type="ECO:0000256" key="2">
    <source>
        <dbReference type="SAM" id="SignalP"/>
    </source>
</evidence>
<sequence length="148" mass="16049">MEKSSSSVLPLLLVLLLSAGTFSAAVQSRWILYANNLSGSPVEIHLCADSACSPLYPENMYLVKPKSVLVIGPTDPHPEGYAYLIVTDDVTKQHLNKKLWYGQLDASNRANILSIVKNYANVTQFQKNQSSPQPIGGTAAENQVSSNS</sequence>
<feature type="signal peptide" evidence="2">
    <location>
        <begin position="1"/>
        <end position="23"/>
    </location>
</feature>
<comment type="caution">
    <text evidence="3">The sequence shown here is derived from an EMBL/GenBank/DDBJ whole genome shotgun (WGS) entry which is preliminary data.</text>
</comment>
<gene>
    <name evidence="3" type="ORF">R1sor_009631</name>
</gene>
<organism evidence="3 4">
    <name type="scientific">Riccia sorocarpa</name>
    <dbReference type="NCBI Taxonomy" id="122646"/>
    <lineage>
        <taxon>Eukaryota</taxon>
        <taxon>Viridiplantae</taxon>
        <taxon>Streptophyta</taxon>
        <taxon>Embryophyta</taxon>
        <taxon>Marchantiophyta</taxon>
        <taxon>Marchantiopsida</taxon>
        <taxon>Marchantiidae</taxon>
        <taxon>Marchantiales</taxon>
        <taxon>Ricciaceae</taxon>
        <taxon>Riccia</taxon>
    </lineage>
</organism>
<feature type="chain" id="PRO_5044854055" evidence="2">
    <location>
        <begin position="24"/>
        <end position="148"/>
    </location>
</feature>
<keyword evidence="2" id="KW-0732">Signal</keyword>
<accession>A0ABD3HZN2</accession>